<comment type="caution">
    <text evidence="3">The sequence shown here is derived from an EMBL/GenBank/DDBJ whole genome shotgun (WGS) entry which is preliminary data.</text>
</comment>
<evidence type="ECO:0000313" key="3">
    <source>
        <dbReference type="EMBL" id="PJE79024.1"/>
    </source>
</evidence>
<organism evidence="3">
    <name type="scientific">invertebrate metagenome</name>
    <dbReference type="NCBI Taxonomy" id="1711999"/>
    <lineage>
        <taxon>unclassified sequences</taxon>
        <taxon>metagenomes</taxon>
        <taxon>organismal metagenomes</taxon>
    </lineage>
</organism>
<accession>A0A2H9T740</accession>
<feature type="compositionally biased region" description="Polar residues" evidence="2">
    <location>
        <begin position="22"/>
        <end position="35"/>
    </location>
</feature>
<proteinExistence type="inferred from homology"/>
<dbReference type="SUPFAM" id="SSF55909">
    <property type="entry name" value="Pentein"/>
    <property type="match status" value="1"/>
</dbReference>
<evidence type="ECO:0000256" key="1">
    <source>
        <dbReference type="ARBA" id="ARBA00022801"/>
    </source>
</evidence>
<feature type="region of interest" description="Disordered" evidence="2">
    <location>
        <begin position="1"/>
        <end position="38"/>
    </location>
</feature>
<dbReference type="PANTHER" id="PTHR30420:SF2">
    <property type="entry name" value="N-SUCCINYLARGININE DIHYDROLASE"/>
    <property type="match status" value="1"/>
</dbReference>
<keyword evidence="1 3" id="KW-0378">Hydrolase</keyword>
<sequence>MITTEVNFDGLPGPTHHYGGLSSDNPASSNHQALPSNPKKAALQSLEKMKVLCRLGLTQGILPPHPRPYIPSLRQLGFTGNDYQILAKVIKWQPELLSAYSSSSAMWAANIATVSPSSDTLDNKVHITPANLIHQFHRSLELPFSAHLLHQIFSDKKYFIHHAPLPAHPLWSDEGSANHCRFIIPKKKQGIHLFVHNAQPLPMIYPRQTQSASRAIARLQGLLPESIVFAEQHPEAVAMGTFHNDVIATNNQNLLLCHEKAFAEQTIVYRQLNAACDSEKLQIIEVSNKQLPLKQAIKTYLFNSQLISLPDCPDKMALIVSEQCRTNSQAWNCLNELTLADNPITSIHSVDLDESMKNGGGPACLRLRMPLTQKELDAVHPGYLLSSNVFGPLEKWIHQYYRDRLLPEDLADPNLLNESRTALDELTALLNIGAIYDFQH</sequence>
<reference evidence="3" key="1">
    <citation type="journal article" date="2017" name="Appl. Environ. Microbiol.">
        <title>Molecular characterization of an Endozoicomonas-like organism causing infection in king scallop Pecten maximus L.</title>
        <authorList>
            <person name="Cano I."/>
            <person name="van Aerle R."/>
            <person name="Ross S."/>
            <person name="Verner-Jeffreys D.W."/>
            <person name="Paley R.K."/>
            <person name="Rimmer G."/>
            <person name="Ryder D."/>
            <person name="Hooper P."/>
            <person name="Stone D."/>
            <person name="Feist S.W."/>
        </authorList>
    </citation>
    <scope>NUCLEOTIDE SEQUENCE</scope>
</reference>
<dbReference type="EC" id="3.5.3.23" evidence="3"/>
<dbReference type="GO" id="GO:0009015">
    <property type="term" value="F:N-succinylarginine dihydrolase activity"/>
    <property type="evidence" value="ECO:0007669"/>
    <property type="project" value="UniProtKB-EC"/>
</dbReference>
<dbReference type="AlphaFoldDB" id="A0A2H9T740"/>
<gene>
    <name evidence="3" type="primary">astB</name>
    <name evidence="3" type="ORF">CI610_02010</name>
</gene>
<dbReference type="PANTHER" id="PTHR30420">
    <property type="entry name" value="N-SUCCINYLARGININE DIHYDROLASE"/>
    <property type="match status" value="1"/>
</dbReference>
<dbReference type="HAMAP" id="MF_01172">
    <property type="entry name" value="AstB"/>
    <property type="match status" value="1"/>
</dbReference>
<dbReference type="GO" id="GO:0006525">
    <property type="term" value="P:arginine metabolic process"/>
    <property type="evidence" value="ECO:0007669"/>
    <property type="project" value="InterPro"/>
</dbReference>
<protein>
    <submittedName>
        <fullName evidence="3">N-succinylarginine dihydrolase</fullName>
        <ecNumber evidence="3">3.5.3.23</ecNumber>
    </submittedName>
</protein>
<dbReference type="Gene3D" id="3.75.10.20">
    <property type="entry name" value="Succinylarginine dihydrolase"/>
    <property type="match status" value="1"/>
</dbReference>
<dbReference type="Pfam" id="PF04996">
    <property type="entry name" value="AstB"/>
    <property type="match status" value="1"/>
</dbReference>
<evidence type="ECO:0000256" key="2">
    <source>
        <dbReference type="SAM" id="MobiDB-lite"/>
    </source>
</evidence>
<dbReference type="NCBIfam" id="NF009789">
    <property type="entry name" value="PRK13281.1"/>
    <property type="match status" value="1"/>
</dbReference>
<name>A0A2H9T740_9ZZZZ</name>
<dbReference type="InterPro" id="IPR037031">
    <property type="entry name" value="AstB_sf"/>
</dbReference>
<dbReference type="NCBIfam" id="TIGR03241">
    <property type="entry name" value="arg_catab_astB"/>
    <property type="match status" value="1"/>
</dbReference>
<dbReference type="InterPro" id="IPR007079">
    <property type="entry name" value="SuccinylArg_d-Hdrlase_AstB"/>
</dbReference>
<dbReference type="EMBL" id="NSIT01000104">
    <property type="protein sequence ID" value="PJE79024.1"/>
    <property type="molecule type" value="Genomic_DNA"/>
</dbReference>